<proteinExistence type="predicted"/>
<evidence type="ECO:0000313" key="3">
    <source>
        <dbReference type="EMBL" id="CAL6095314.1"/>
    </source>
</evidence>
<dbReference type="Proteomes" id="UP001642409">
    <property type="component" value="Unassembled WGS sequence"/>
</dbReference>
<dbReference type="EMBL" id="CATOUU010000846">
    <property type="protein sequence ID" value="CAI9954242.1"/>
    <property type="molecule type" value="Genomic_DNA"/>
</dbReference>
<reference evidence="2" key="1">
    <citation type="submission" date="2023-06" db="EMBL/GenBank/DDBJ databases">
        <authorList>
            <person name="Kurt Z."/>
        </authorList>
    </citation>
    <scope>NUCLEOTIDE SEQUENCE</scope>
</reference>
<feature type="coiled-coil region" evidence="1">
    <location>
        <begin position="128"/>
        <end position="175"/>
    </location>
</feature>
<organism evidence="2">
    <name type="scientific">Hexamita inflata</name>
    <dbReference type="NCBI Taxonomy" id="28002"/>
    <lineage>
        <taxon>Eukaryota</taxon>
        <taxon>Metamonada</taxon>
        <taxon>Diplomonadida</taxon>
        <taxon>Hexamitidae</taxon>
        <taxon>Hexamitinae</taxon>
        <taxon>Hexamita</taxon>
    </lineage>
</organism>
<keyword evidence="4" id="KW-1185">Reference proteome</keyword>
<evidence type="ECO:0000256" key="1">
    <source>
        <dbReference type="SAM" id="Coils"/>
    </source>
</evidence>
<name>A0AA86QIN1_9EUKA</name>
<feature type="coiled-coil region" evidence="1">
    <location>
        <begin position="316"/>
        <end position="374"/>
    </location>
</feature>
<evidence type="ECO:0000313" key="2">
    <source>
        <dbReference type="EMBL" id="CAI9954242.1"/>
    </source>
</evidence>
<accession>A0AA86QIN1</accession>
<gene>
    <name evidence="2" type="ORF">HINF_LOCUS41887</name>
    <name evidence="3" type="ORF">HINF_LOCUS67888</name>
</gene>
<keyword evidence="1" id="KW-0175">Coiled coil</keyword>
<evidence type="ECO:0000313" key="4">
    <source>
        <dbReference type="Proteomes" id="UP001642409"/>
    </source>
</evidence>
<reference evidence="3 4" key="2">
    <citation type="submission" date="2024-07" db="EMBL/GenBank/DDBJ databases">
        <authorList>
            <person name="Akdeniz Z."/>
        </authorList>
    </citation>
    <scope>NUCLEOTIDE SEQUENCE [LARGE SCALE GENOMIC DNA]</scope>
</reference>
<comment type="caution">
    <text evidence="2">The sequence shown here is derived from an EMBL/GenBank/DDBJ whole genome shotgun (WGS) entry which is preliminary data.</text>
</comment>
<sequence>MFKQHFDWHDLQYHHEKITKQFIRMSQNIDTDNINGHIVELLNFHQQFTHISPEKQKNDYQSEQCIYDLQRSNKQSLKAQLTDQLRVKEAVHNSQTNIVLNKQLIQVNLQKITDKLTRLLRWCPQNLLENEKLRLQEIQKQIQSKRNQFEQEINLQQLTQKQIESTNSLEQQKTELKQTLIDQQDSIYQENIKKTQIISSLTDHLSNLNEMNANMQINILDLDRNAKKLQQYLRIITTGSIQYNKLRKEEMDMQKQKFKEFEDDIKAQYDLIMSNINASEIIVEALDITQTALNLKQLQDMDMQLDEQTLQINDKRLKIIQNIHDLEKKIMNLSEELHDFQAICISQANEQQMVIELQNYVVNQEINIREMERKLGSIMLTHVTPLVCGLKKLQPEHEMSQLVKLRIMQLKMMK</sequence>
<dbReference type="EMBL" id="CAXDID020000475">
    <property type="protein sequence ID" value="CAL6095314.1"/>
    <property type="molecule type" value="Genomic_DNA"/>
</dbReference>
<protein>
    <submittedName>
        <fullName evidence="3">Hypothetical_protein</fullName>
    </submittedName>
</protein>
<dbReference type="AlphaFoldDB" id="A0AA86QIN1"/>